<comment type="caution">
    <text evidence="2">The sequence shown here is derived from an EMBL/GenBank/DDBJ whole genome shotgun (WGS) entry which is preliminary data.</text>
</comment>
<dbReference type="AlphaFoldDB" id="A0AAE0M3A5"/>
<name>A0AAE0M3A5_9PEZI</name>
<dbReference type="Gene3D" id="1.20.58.340">
    <property type="entry name" value="Magnesium transport protein CorA, transmembrane region"/>
    <property type="match status" value="1"/>
</dbReference>
<sequence length="459" mass="51373">MEGYRKFTDALIEELENRGDLPFAERCPPSFTVLEGLAGASPETRRFRQRSIPASELKDWASAPRPWMDALTPCQANLMIVEIEITGPGSDRYKIDSATYDAIFTAFKIEPSAKYFHLRMAEELFSFGVKRTRASPAVDDVLSFSLSSIPASHVIWSYEPRTCSTRVILAAAPHELSKHRHRLARHQDIMINPLYPGVAIMIEAYRHVNKRVEKCLAATSEVERRTGIDSGYDTRLRPMEPGLHAGALSHLSRVLGSAGLGVSADLWALKQCKNFLDVLVLDSLGLKTLRGIEAARQLDYDAVWVDTEEVVTILRAEVLNLITFFGVIEKRMSLQMTILYNLIAKIDSDAAIDLAQAAKRDSSSMKTVAIVTMAFLPATFFAAVFAMPLLKWDASPVIQDNFWVYLAFTLPSTALVFALWAIITQRQTIKQLSLAVGTNLRRGLHIKRRENGLDDFELR</sequence>
<keyword evidence="3" id="KW-1185">Reference proteome</keyword>
<keyword evidence="1" id="KW-1133">Transmembrane helix</keyword>
<keyword evidence="1" id="KW-0472">Membrane</keyword>
<organism evidence="2 3">
    <name type="scientific">Cercophora scortea</name>
    <dbReference type="NCBI Taxonomy" id="314031"/>
    <lineage>
        <taxon>Eukaryota</taxon>
        <taxon>Fungi</taxon>
        <taxon>Dikarya</taxon>
        <taxon>Ascomycota</taxon>
        <taxon>Pezizomycotina</taxon>
        <taxon>Sordariomycetes</taxon>
        <taxon>Sordariomycetidae</taxon>
        <taxon>Sordariales</taxon>
        <taxon>Lasiosphaeriaceae</taxon>
        <taxon>Cercophora</taxon>
    </lineage>
</organism>
<reference evidence="2" key="2">
    <citation type="submission" date="2023-06" db="EMBL/GenBank/DDBJ databases">
        <authorList>
            <consortium name="Lawrence Berkeley National Laboratory"/>
            <person name="Haridas S."/>
            <person name="Hensen N."/>
            <person name="Bonometti L."/>
            <person name="Westerberg I."/>
            <person name="Brannstrom I.O."/>
            <person name="Guillou S."/>
            <person name="Cros-Aarteil S."/>
            <person name="Calhoun S."/>
            <person name="Kuo A."/>
            <person name="Mondo S."/>
            <person name="Pangilinan J."/>
            <person name="Riley R."/>
            <person name="Labutti K."/>
            <person name="Andreopoulos B."/>
            <person name="Lipzen A."/>
            <person name="Chen C."/>
            <person name="Yanf M."/>
            <person name="Daum C."/>
            <person name="Ng V."/>
            <person name="Clum A."/>
            <person name="Steindorff A."/>
            <person name="Ohm R."/>
            <person name="Martin F."/>
            <person name="Silar P."/>
            <person name="Natvig D."/>
            <person name="Lalanne C."/>
            <person name="Gautier V."/>
            <person name="Ament-Velasquez S.L."/>
            <person name="Kruys A."/>
            <person name="Hutchinson M.I."/>
            <person name="Powell A.J."/>
            <person name="Barry K."/>
            <person name="Miller A.N."/>
            <person name="Grigoriev I.V."/>
            <person name="Debuchy R."/>
            <person name="Gladieux P."/>
            <person name="Thoren M.H."/>
            <person name="Johannesson H."/>
        </authorList>
    </citation>
    <scope>NUCLEOTIDE SEQUENCE</scope>
    <source>
        <strain evidence="2">SMH4131-1</strain>
    </source>
</reference>
<gene>
    <name evidence="2" type="ORF">B0T19DRAFT_293277</name>
</gene>
<accession>A0AAE0M3A5</accession>
<dbReference type="EMBL" id="JAUEPO010000007">
    <property type="protein sequence ID" value="KAK3317510.1"/>
    <property type="molecule type" value="Genomic_DNA"/>
</dbReference>
<keyword evidence="1" id="KW-0812">Transmembrane</keyword>
<reference evidence="2" key="1">
    <citation type="journal article" date="2023" name="Mol. Phylogenet. Evol.">
        <title>Genome-scale phylogeny and comparative genomics of the fungal order Sordariales.</title>
        <authorList>
            <person name="Hensen N."/>
            <person name="Bonometti L."/>
            <person name="Westerberg I."/>
            <person name="Brannstrom I.O."/>
            <person name="Guillou S."/>
            <person name="Cros-Aarteil S."/>
            <person name="Calhoun S."/>
            <person name="Haridas S."/>
            <person name="Kuo A."/>
            <person name="Mondo S."/>
            <person name="Pangilinan J."/>
            <person name="Riley R."/>
            <person name="LaButti K."/>
            <person name="Andreopoulos B."/>
            <person name="Lipzen A."/>
            <person name="Chen C."/>
            <person name="Yan M."/>
            <person name="Daum C."/>
            <person name="Ng V."/>
            <person name="Clum A."/>
            <person name="Steindorff A."/>
            <person name="Ohm R.A."/>
            <person name="Martin F."/>
            <person name="Silar P."/>
            <person name="Natvig D.O."/>
            <person name="Lalanne C."/>
            <person name="Gautier V."/>
            <person name="Ament-Velasquez S.L."/>
            <person name="Kruys A."/>
            <person name="Hutchinson M.I."/>
            <person name="Powell A.J."/>
            <person name="Barry K."/>
            <person name="Miller A.N."/>
            <person name="Grigoriev I.V."/>
            <person name="Debuchy R."/>
            <person name="Gladieux P."/>
            <person name="Hiltunen Thoren M."/>
            <person name="Johannesson H."/>
        </authorList>
    </citation>
    <scope>NUCLEOTIDE SEQUENCE</scope>
    <source>
        <strain evidence="2">SMH4131-1</strain>
    </source>
</reference>
<feature type="transmembrane region" description="Helical" evidence="1">
    <location>
        <begin position="368"/>
        <end position="390"/>
    </location>
</feature>
<evidence type="ECO:0000256" key="1">
    <source>
        <dbReference type="SAM" id="Phobius"/>
    </source>
</evidence>
<protein>
    <submittedName>
        <fullName evidence="2">Uncharacterized protein</fullName>
    </submittedName>
</protein>
<evidence type="ECO:0000313" key="3">
    <source>
        <dbReference type="Proteomes" id="UP001286456"/>
    </source>
</evidence>
<dbReference type="Proteomes" id="UP001286456">
    <property type="component" value="Unassembled WGS sequence"/>
</dbReference>
<evidence type="ECO:0000313" key="2">
    <source>
        <dbReference type="EMBL" id="KAK3317510.1"/>
    </source>
</evidence>
<proteinExistence type="predicted"/>
<feature type="transmembrane region" description="Helical" evidence="1">
    <location>
        <begin position="402"/>
        <end position="423"/>
    </location>
</feature>